<name>A0ABU5R8Y4_9PSEU</name>
<evidence type="ECO:0000313" key="3">
    <source>
        <dbReference type="Proteomes" id="UP001304298"/>
    </source>
</evidence>
<keyword evidence="1" id="KW-0732">Signal</keyword>
<comment type="caution">
    <text evidence="2">The sequence shown here is derived from an EMBL/GenBank/DDBJ whole genome shotgun (WGS) entry which is preliminary data.</text>
</comment>
<gene>
    <name evidence="2" type="ORF">VA596_24465</name>
</gene>
<organism evidence="2 3">
    <name type="scientific">Amycolatopsis heterodermiae</name>
    <dbReference type="NCBI Taxonomy" id="3110235"/>
    <lineage>
        <taxon>Bacteria</taxon>
        <taxon>Bacillati</taxon>
        <taxon>Actinomycetota</taxon>
        <taxon>Actinomycetes</taxon>
        <taxon>Pseudonocardiales</taxon>
        <taxon>Pseudonocardiaceae</taxon>
        <taxon>Amycolatopsis</taxon>
    </lineage>
</organism>
<dbReference type="RefSeq" id="WP_323330402.1">
    <property type="nucleotide sequence ID" value="NZ_JAYFSI010000005.1"/>
</dbReference>
<dbReference type="Proteomes" id="UP001304298">
    <property type="component" value="Unassembled WGS sequence"/>
</dbReference>
<feature type="chain" id="PRO_5047180588" evidence="1">
    <location>
        <begin position="31"/>
        <end position="176"/>
    </location>
</feature>
<accession>A0ABU5R8Y4</accession>
<protein>
    <submittedName>
        <fullName evidence="2">Uncharacterized protein</fullName>
    </submittedName>
</protein>
<reference evidence="2 3" key="1">
    <citation type="submission" date="2023-12" db="EMBL/GenBank/DDBJ databases">
        <title>Amycolatopsis sp. V23-08.</title>
        <authorList>
            <person name="Somphong A."/>
        </authorList>
    </citation>
    <scope>NUCLEOTIDE SEQUENCE [LARGE SCALE GENOMIC DNA]</scope>
    <source>
        <strain evidence="2 3">V23-08</strain>
    </source>
</reference>
<keyword evidence="3" id="KW-1185">Reference proteome</keyword>
<dbReference type="EMBL" id="JAYFSI010000005">
    <property type="protein sequence ID" value="MEA5362712.1"/>
    <property type="molecule type" value="Genomic_DNA"/>
</dbReference>
<evidence type="ECO:0000313" key="2">
    <source>
        <dbReference type="EMBL" id="MEA5362712.1"/>
    </source>
</evidence>
<evidence type="ECO:0000256" key="1">
    <source>
        <dbReference type="SAM" id="SignalP"/>
    </source>
</evidence>
<feature type="signal peptide" evidence="1">
    <location>
        <begin position="1"/>
        <end position="30"/>
    </location>
</feature>
<sequence>MTKIRCIREVLTVGAALLAFTSGTVGVAAADHYFTFTQTGTTFDQTDRNGRFTGQAQTNPGHAVPMAWSFRISPAVQAIATSPMDCSAGHMQLNYHDNHPAVPVDYFWHSTVQGNQSNNKKYDLFGNCTFRVQGPGTANLKFVFHYSMFCGPCGPASFAAAEPGGYSSTLDIAYDR</sequence>
<proteinExistence type="predicted"/>